<keyword evidence="3" id="KW-0614">Plasmid</keyword>
<dbReference type="GO" id="GO:0006270">
    <property type="term" value="P:DNA replication initiation"/>
    <property type="evidence" value="ECO:0007669"/>
    <property type="project" value="InterPro"/>
</dbReference>
<geneLocation type="plasmid" evidence="4">
    <name>pnp7-7</name>
</geneLocation>
<dbReference type="NCBIfam" id="NF038290">
    <property type="entry name" value="repM_Acin"/>
    <property type="match status" value="1"/>
</dbReference>
<dbReference type="InterPro" id="IPR036388">
    <property type="entry name" value="WH-like_DNA-bd_sf"/>
</dbReference>
<dbReference type="GO" id="GO:0003887">
    <property type="term" value="F:DNA-directed DNA polymerase activity"/>
    <property type="evidence" value="ECO:0007669"/>
    <property type="project" value="InterPro"/>
</dbReference>
<proteinExistence type="inferred from homology"/>
<protein>
    <recommendedName>
        <fullName evidence="2">Initiator Rep protein WH1 domain-containing protein</fullName>
    </recommendedName>
</protein>
<reference evidence="4" key="1">
    <citation type="submission" date="2017-10" db="EMBL/GenBank/DDBJ databases">
        <title>Complete genome sequence of Moraxella osloensis NP7 isolated from human skin.</title>
        <authorList>
            <person name="Lee K."/>
            <person name="Lim J.Y."/>
            <person name="Hwang I."/>
        </authorList>
    </citation>
    <scope>NUCLEOTIDE SEQUENCE [LARGE SCALE GENOMIC DNA]</scope>
    <source>
        <strain evidence="4">NP7</strain>
        <plasmid evidence="4">pnp7-7</plasmid>
    </source>
</reference>
<sequence>MSLDMSQLVVKDNALINASYRLSSNEMHLILLAIAMGREQEKGFEPDKMLEIRADTFAEYRGIERHTAYEALKEASKSFFHRYVTWTATNPRTGNEVKLQKHWIDTLAYEDGAGAIYLLFHKDLIPLITRLERDFTSYDIEQVSKLTSTYALRLYELLMKWKNVGKTEKIDLQEFREMLGIEPSQYAAMNNFKNNVLDIAVSQINEHTDVFVEYEQHKKGRSITGFTFKFRYKKTVTQHKQRLIERDPNTADMFTKYTDAQLGRAVHSKKFMNDYGHLVSPNNSANQSSSAWVDHMVAWLKKDPNNFTKRPIQEYLDDEQAQRF</sequence>
<dbReference type="SUPFAM" id="SSF46785">
    <property type="entry name" value="Winged helix' DNA-binding domain"/>
    <property type="match status" value="2"/>
</dbReference>
<dbReference type="AlphaFoldDB" id="A0A2D2LYN8"/>
<name>A0A2D2LYN8_FAUOS</name>
<dbReference type="Gene3D" id="1.10.10.10">
    <property type="entry name" value="Winged helix-like DNA-binding domain superfamily/Winged helix DNA-binding domain"/>
    <property type="match status" value="2"/>
</dbReference>
<feature type="domain" description="Initiator Rep protein WH1" evidence="2">
    <location>
        <begin position="9"/>
        <end position="159"/>
    </location>
</feature>
<evidence type="ECO:0000313" key="3">
    <source>
        <dbReference type="EMBL" id="ATR80155.1"/>
    </source>
</evidence>
<dbReference type="InterPro" id="IPR000525">
    <property type="entry name" value="Initiator_Rep_WH1"/>
</dbReference>
<evidence type="ECO:0000313" key="4">
    <source>
        <dbReference type="Proteomes" id="UP000229340"/>
    </source>
</evidence>
<dbReference type="Proteomes" id="UP000229340">
    <property type="component" value="Plasmid pNP7-7"/>
</dbReference>
<evidence type="ECO:0000259" key="2">
    <source>
        <dbReference type="Pfam" id="PF01051"/>
    </source>
</evidence>
<dbReference type="Pfam" id="PF21205">
    <property type="entry name" value="Rep3_C"/>
    <property type="match status" value="1"/>
</dbReference>
<comment type="similarity">
    <text evidence="1">Belongs to the initiator RepB protein family.</text>
</comment>
<dbReference type="InterPro" id="IPR036390">
    <property type="entry name" value="WH_DNA-bd_sf"/>
</dbReference>
<gene>
    <name evidence="3" type="ORF">NP7_12500</name>
</gene>
<dbReference type="RefSeq" id="WP_100271418.1">
    <property type="nucleotide sequence ID" value="NZ_CP024450.1"/>
</dbReference>
<dbReference type="Pfam" id="PF01051">
    <property type="entry name" value="Rep3_N"/>
    <property type="match status" value="1"/>
</dbReference>
<dbReference type="EMBL" id="CP024450">
    <property type="protein sequence ID" value="ATR80155.1"/>
    <property type="molecule type" value="Genomic_DNA"/>
</dbReference>
<evidence type="ECO:0000256" key="1">
    <source>
        <dbReference type="ARBA" id="ARBA00038283"/>
    </source>
</evidence>
<organism evidence="3 4">
    <name type="scientific">Faucicola osloensis</name>
    <name type="common">Moraxella osloensis</name>
    <dbReference type="NCBI Taxonomy" id="34062"/>
    <lineage>
        <taxon>Bacteria</taxon>
        <taxon>Pseudomonadati</taxon>
        <taxon>Pseudomonadota</taxon>
        <taxon>Gammaproteobacteria</taxon>
        <taxon>Moraxellales</taxon>
        <taxon>Moraxellaceae</taxon>
        <taxon>Faucicola</taxon>
    </lineage>
</organism>
<accession>A0A2D2LYN8</accession>